<dbReference type="InterPro" id="IPR046373">
    <property type="entry name" value="Acyl-CoA_Oxase/DH_mid-dom_sf"/>
</dbReference>
<dbReference type="CDD" id="cd00567">
    <property type="entry name" value="ACAD"/>
    <property type="match status" value="1"/>
</dbReference>
<proteinExistence type="inferred from homology"/>
<dbReference type="EMBL" id="CP032419">
    <property type="protein sequence ID" value="AYC31548.1"/>
    <property type="molecule type" value="Genomic_DNA"/>
</dbReference>
<dbReference type="Gene3D" id="2.40.110.10">
    <property type="entry name" value="Butyryl-CoA Dehydrogenase, subunit A, domain 2"/>
    <property type="match status" value="1"/>
</dbReference>
<evidence type="ECO:0000256" key="6">
    <source>
        <dbReference type="RuleBase" id="RU362125"/>
    </source>
</evidence>
<organism evidence="10 11">
    <name type="scientific">Pseudomonas cavernae</name>
    <dbReference type="NCBI Taxonomy" id="2320867"/>
    <lineage>
        <taxon>Bacteria</taxon>
        <taxon>Pseudomonadati</taxon>
        <taxon>Pseudomonadota</taxon>
        <taxon>Gammaproteobacteria</taxon>
        <taxon>Pseudomonadales</taxon>
        <taxon>Pseudomonadaceae</taxon>
        <taxon>Pseudomonas</taxon>
    </lineage>
</organism>
<dbReference type="Pfam" id="PF00441">
    <property type="entry name" value="Acyl-CoA_dh_1"/>
    <property type="match status" value="1"/>
</dbReference>
<keyword evidence="4 6" id="KW-0274">FAD</keyword>
<dbReference type="SUPFAM" id="SSF56645">
    <property type="entry name" value="Acyl-CoA dehydrogenase NM domain-like"/>
    <property type="match status" value="1"/>
</dbReference>
<evidence type="ECO:0000256" key="5">
    <source>
        <dbReference type="ARBA" id="ARBA00023002"/>
    </source>
</evidence>
<feature type="domain" description="Acyl-CoA dehydrogenase/oxidase C-terminal" evidence="7">
    <location>
        <begin position="231"/>
        <end position="355"/>
    </location>
</feature>
<reference evidence="11" key="1">
    <citation type="submission" date="2018-09" db="EMBL/GenBank/DDBJ databases">
        <authorList>
            <person name="Zhu H."/>
        </authorList>
    </citation>
    <scope>NUCLEOTIDE SEQUENCE [LARGE SCALE GENOMIC DNA]</scope>
    <source>
        <strain evidence="11">K2W31S-8</strain>
    </source>
</reference>
<feature type="domain" description="Acyl-CoA oxidase/dehydrogenase middle" evidence="8">
    <location>
        <begin position="122"/>
        <end position="214"/>
    </location>
</feature>
<evidence type="ECO:0000256" key="2">
    <source>
        <dbReference type="ARBA" id="ARBA00009347"/>
    </source>
</evidence>
<feature type="domain" description="Acyl-CoA dehydrogenase/oxidase N-terminal" evidence="9">
    <location>
        <begin position="6"/>
        <end position="117"/>
    </location>
</feature>
<evidence type="ECO:0000259" key="9">
    <source>
        <dbReference type="Pfam" id="PF02771"/>
    </source>
</evidence>
<dbReference type="Gene3D" id="1.10.540.10">
    <property type="entry name" value="Acyl-CoA dehydrogenase/oxidase, N-terminal domain"/>
    <property type="match status" value="1"/>
</dbReference>
<dbReference type="Gene3D" id="1.20.140.10">
    <property type="entry name" value="Butyryl-CoA Dehydrogenase, subunit A, domain 3"/>
    <property type="match status" value="1"/>
</dbReference>
<evidence type="ECO:0000256" key="4">
    <source>
        <dbReference type="ARBA" id="ARBA00022827"/>
    </source>
</evidence>
<keyword evidence="3 6" id="KW-0285">Flavoprotein</keyword>
<evidence type="ECO:0000259" key="7">
    <source>
        <dbReference type="Pfam" id="PF00441"/>
    </source>
</evidence>
<dbReference type="InterPro" id="IPR036250">
    <property type="entry name" value="AcylCo_DH-like_C"/>
</dbReference>
<evidence type="ECO:0000313" key="10">
    <source>
        <dbReference type="EMBL" id="AYC31548.1"/>
    </source>
</evidence>
<dbReference type="GO" id="GO:0003995">
    <property type="term" value="F:acyl-CoA dehydrogenase activity"/>
    <property type="evidence" value="ECO:0007669"/>
    <property type="project" value="TreeGrafter"/>
</dbReference>
<dbReference type="InterPro" id="IPR009100">
    <property type="entry name" value="AcylCoA_DH/oxidase_NM_dom_sf"/>
</dbReference>
<dbReference type="PANTHER" id="PTHR43884:SF20">
    <property type="entry name" value="ACYL-COA DEHYDROGENASE FADE28"/>
    <property type="match status" value="1"/>
</dbReference>
<dbReference type="InterPro" id="IPR006091">
    <property type="entry name" value="Acyl-CoA_Oxase/DH_mid-dom"/>
</dbReference>
<dbReference type="AlphaFoldDB" id="A0A385Z0X5"/>
<dbReference type="Pfam" id="PF02771">
    <property type="entry name" value="Acyl-CoA_dh_N"/>
    <property type="match status" value="1"/>
</dbReference>
<protein>
    <submittedName>
        <fullName evidence="10">Pimeloyl-CoA dehydrogenase small subunit</fullName>
    </submittedName>
</protein>
<evidence type="ECO:0000256" key="1">
    <source>
        <dbReference type="ARBA" id="ARBA00001974"/>
    </source>
</evidence>
<dbReference type="KEGG" id="pcav:D3880_03670"/>
<evidence type="ECO:0000256" key="3">
    <source>
        <dbReference type="ARBA" id="ARBA00022630"/>
    </source>
</evidence>
<keyword evidence="11" id="KW-1185">Reference proteome</keyword>
<accession>A0A385Z0X5</accession>
<keyword evidence="5 6" id="KW-0560">Oxidoreductase</keyword>
<gene>
    <name evidence="10" type="ORF">D3880_03670</name>
</gene>
<dbReference type="InterPro" id="IPR037069">
    <property type="entry name" value="AcylCoA_DH/ox_N_sf"/>
</dbReference>
<evidence type="ECO:0000259" key="8">
    <source>
        <dbReference type="Pfam" id="PF02770"/>
    </source>
</evidence>
<dbReference type="InterPro" id="IPR009075">
    <property type="entry name" value="AcylCo_DH/oxidase_C"/>
</dbReference>
<comment type="cofactor">
    <cofactor evidence="1 6">
        <name>FAD</name>
        <dbReference type="ChEBI" id="CHEBI:57692"/>
    </cofactor>
</comment>
<dbReference type="Proteomes" id="UP000265560">
    <property type="component" value="Chromosome"/>
</dbReference>
<dbReference type="PANTHER" id="PTHR43884">
    <property type="entry name" value="ACYL-COA DEHYDROGENASE"/>
    <property type="match status" value="1"/>
</dbReference>
<dbReference type="OrthoDB" id="9769473at2"/>
<dbReference type="GO" id="GO:0050660">
    <property type="term" value="F:flavin adenine dinucleotide binding"/>
    <property type="evidence" value="ECO:0007669"/>
    <property type="project" value="InterPro"/>
</dbReference>
<name>A0A385Z0X5_9PSED</name>
<dbReference type="Pfam" id="PF02770">
    <property type="entry name" value="Acyl-CoA_dh_M"/>
    <property type="match status" value="1"/>
</dbReference>
<evidence type="ECO:0000313" key="11">
    <source>
        <dbReference type="Proteomes" id="UP000265560"/>
    </source>
</evidence>
<sequence length="374" mass="40183">MDFSLNDEQQMLAEMVGRFIEREYDFEKRRKLADSAQGWSQDNWNALAETGLLALNVPEDFGGLNASPAENLLVMEGFGRGLLLEPYLPTAVVGASLIGKLGSAAQQAELLPELAVGNLRVALAALEPQARFDLNDVATSAKAQGDGYVLNGQKAVVLHADSAQKLIVSARTSGSQFDKAGISLFLVNTQVVGVSLRTFAALDGQRVSEVQLDNAPATLLGQLDGGYADLEWAVDRAIFALCAEAVGVMDKLTALTIEYLQTRKQFGVAIGSFQALQHKAADMLGAVEQARSITYFAAANLDSEDPVQRRKAVSSAKALIGRSGRLVSQTAIQLHGGMGMTDELSCGWYAKRLLCIDMSWGDADHHVELYSDVM</sequence>
<dbReference type="InterPro" id="IPR013786">
    <property type="entry name" value="AcylCoA_DH/ox_N"/>
</dbReference>
<comment type="similarity">
    <text evidence="2 6">Belongs to the acyl-CoA dehydrogenase family.</text>
</comment>
<dbReference type="SUPFAM" id="SSF47203">
    <property type="entry name" value="Acyl-CoA dehydrogenase C-terminal domain-like"/>
    <property type="match status" value="1"/>
</dbReference>
<dbReference type="RefSeq" id="WP_119892174.1">
    <property type="nucleotide sequence ID" value="NZ_CP032419.1"/>
</dbReference>